<evidence type="ECO:0000256" key="1">
    <source>
        <dbReference type="ARBA" id="ARBA00022722"/>
    </source>
</evidence>
<proteinExistence type="predicted"/>
<dbReference type="GO" id="GO:0004527">
    <property type="term" value="F:exonuclease activity"/>
    <property type="evidence" value="ECO:0007669"/>
    <property type="project" value="UniProtKB-KW"/>
</dbReference>
<evidence type="ECO:0008006" key="7">
    <source>
        <dbReference type="Google" id="ProtNLM"/>
    </source>
</evidence>
<dbReference type="Gene3D" id="3.90.320.10">
    <property type="match status" value="1"/>
</dbReference>
<evidence type="ECO:0000256" key="4">
    <source>
        <dbReference type="ARBA" id="ARBA00022839"/>
    </source>
</evidence>
<dbReference type="InterPro" id="IPR011604">
    <property type="entry name" value="PDDEXK-like_dom_sf"/>
</dbReference>
<evidence type="ECO:0000313" key="5">
    <source>
        <dbReference type="EMBL" id="CAK1603286.1"/>
    </source>
</evidence>
<evidence type="ECO:0000313" key="6">
    <source>
        <dbReference type="Proteomes" id="UP001314205"/>
    </source>
</evidence>
<sequence length="152" mass="17522">MEEGFVKGQSDNLPNIDIHSNGLFFFKSVLYINIEMKISLHYLICKYKSEKDEFSVNNFVEFCKHNITEEQCLSTEKATKDQSTTSLWFELRCGRITASIAHEASKCNTADGVLVEKNLGANQLKNRLLYKEIIVVNDCTLFWKHIFDAMIK</sequence>
<dbReference type="PANTHER" id="PTHR39953:SF1">
    <property type="entry name" value="RE54151P"/>
    <property type="match status" value="1"/>
</dbReference>
<dbReference type="EMBL" id="CAVLGL010000148">
    <property type="protein sequence ID" value="CAK1603286.1"/>
    <property type="molecule type" value="Genomic_DNA"/>
</dbReference>
<dbReference type="GO" id="GO:0004519">
    <property type="term" value="F:endonuclease activity"/>
    <property type="evidence" value="ECO:0007669"/>
    <property type="project" value="UniProtKB-KW"/>
</dbReference>
<evidence type="ECO:0000256" key="3">
    <source>
        <dbReference type="ARBA" id="ARBA00022801"/>
    </source>
</evidence>
<keyword evidence="6" id="KW-1185">Reference proteome</keyword>
<organism evidence="5 6">
    <name type="scientific">Parnassius mnemosyne</name>
    <name type="common">clouded apollo</name>
    <dbReference type="NCBI Taxonomy" id="213953"/>
    <lineage>
        <taxon>Eukaryota</taxon>
        <taxon>Metazoa</taxon>
        <taxon>Ecdysozoa</taxon>
        <taxon>Arthropoda</taxon>
        <taxon>Hexapoda</taxon>
        <taxon>Insecta</taxon>
        <taxon>Pterygota</taxon>
        <taxon>Neoptera</taxon>
        <taxon>Endopterygota</taxon>
        <taxon>Lepidoptera</taxon>
        <taxon>Glossata</taxon>
        <taxon>Ditrysia</taxon>
        <taxon>Papilionoidea</taxon>
        <taxon>Papilionidae</taxon>
        <taxon>Parnassiinae</taxon>
        <taxon>Parnassini</taxon>
        <taxon>Parnassius</taxon>
        <taxon>Driopa</taxon>
    </lineage>
</organism>
<gene>
    <name evidence="5" type="ORF">PARMNEM_LOCUS21681</name>
</gene>
<evidence type="ECO:0000256" key="2">
    <source>
        <dbReference type="ARBA" id="ARBA00022759"/>
    </source>
</evidence>
<reference evidence="5 6" key="1">
    <citation type="submission" date="2023-11" db="EMBL/GenBank/DDBJ databases">
        <authorList>
            <person name="Hedman E."/>
            <person name="Englund M."/>
            <person name="Stromberg M."/>
            <person name="Nyberg Akerstrom W."/>
            <person name="Nylinder S."/>
            <person name="Jareborg N."/>
            <person name="Kallberg Y."/>
            <person name="Kronander E."/>
        </authorList>
    </citation>
    <scope>NUCLEOTIDE SEQUENCE [LARGE SCALE GENOMIC DNA]</scope>
</reference>
<comment type="caution">
    <text evidence="5">The sequence shown here is derived from an EMBL/GenBank/DDBJ whole genome shotgun (WGS) entry which is preliminary data.</text>
</comment>
<keyword evidence="2" id="KW-0255">Endonuclease</keyword>
<name>A0AAV1MBG0_9NEOP</name>
<keyword evidence="4" id="KW-0269">Exonuclease</keyword>
<keyword evidence="3" id="KW-0378">Hydrolase</keyword>
<dbReference type="Pfam" id="PF01771">
    <property type="entry name" value="Viral_alk_exo"/>
    <property type="match status" value="1"/>
</dbReference>
<dbReference type="PANTHER" id="PTHR39953">
    <property type="entry name" value="RE54151P"/>
    <property type="match status" value="1"/>
</dbReference>
<keyword evidence="1" id="KW-0540">Nuclease</keyword>
<dbReference type="InterPro" id="IPR034720">
    <property type="entry name" value="Viral_alk_exo"/>
</dbReference>
<protein>
    <recommendedName>
        <fullName evidence="7">Interleukin-15</fullName>
    </recommendedName>
</protein>
<dbReference type="Proteomes" id="UP001314205">
    <property type="component" value="Unassembled WGS sequence"/>
</dbReference>
<dbReference type="AlphaFoldDB" id="A0AAV1MBG0"/>
<accession>A0AAV1MBG0</accession>